<protein>
    <recommendedName>
        <fullName evidence="1">Aminotransferase class I/classII large domain-containing protein</fullName>
    </recommendedName>
</protein>
<dbReference type="Gene3D" id="3.40.640.10">
    <property type="entry name" value="Type I PLP-dependent aspartate aminotransferase-like (Major domain)"/>
    <property type="match status" value="1"/>
</dbReference>
<dbReference type="InterPro" id="IPR015424">
    <property type="entry name" value="PyrdxlP-dep_Trfase"/>
</dbReference>
<evidence type="ECO:0000259" key="1">
    <source>
        <dbReference type="Pfam" id="PF00155"/>
    </source>
</evidence>
<gene>
    <name evidence="2" type="ORF">AWC35_02270</name>
</gene>
<dbReference type="Pfam" id="PF00155">
    <property type="entry name" value="Aminotran_1_2"/>
    <property type="match status" value="1"/>
</dbReference>
<dbReference type="AlphaFoldDB" id="A0A250AWH4"/>
<dbReference type="EMBL" id="CP014136">
    <property type="protein sequence ID" value="ATA18269.1"/>
    <property type="molecule type" value="Genomic_DNA"/>
</dbReference>
<proteinExistence type="predicted"/>
<evidence type="ECO:0000313" key="2">
    <source>
        <dbReference type="EMBL" id="ATA18269.1"/>
    </source>
</evidence>
<keyword evidence="3" id="KW-1185">Reference proteome</keyword>
<accession>A0A250AWH4</accession>
<dbReference type="InterPro" id="IPR051446">
    <property type="entry name" value="HTH_trans_reg/aminotransferase"/>
</dbReference>
<dbReference type="Gene3D" id="1.10.10.10">
    <property type="entry name" value="Winged helix-like DNA-binding domain superfamily/Winged helix DNA-binding domain"/>
    <property type="match status" value="1"/>
</dbReference>
<dbReference type="InterPro" id="IPR004839">
    <property type="entry name" value="Aminotransferase_I/II_large"/>
</dbReference>
<name>A0A250AWH4_9GAMM</name>
<dbReference type="SUPFAM" id="SSF53383">
    <property type="entry name" value="PLP-dependent transferases"/>
    <property type="match status" value="1"/>
</dbReference>
<dbReference type="InterPro" id="IPR036388">
    <property type="entry name" value="WH-like_DNA-bd_sf"/>
</dbReference>
<dbReference type="Gene3D" id="3.90.1150.10">
    <property type="entry name" value="Aspartate Aminotransferase, domain 1"/>
    <property type="match status" value="1"/>
</dbReference>
<feature type="domain" description="Aminotransferase class I/classII large" evidence="1">
    <location>
        <begin position="88"/>
        <end position="407"/>
    </location>
</feature>
<dbReference type="SUPFAM" id="SSF46785">
    <property type="entry name" value="Winged helix' DNA-binding domain"/>
    <property type="match status" value="1"/>
</dbReference>
<reference evidence="2 3" key="1">
    <citation type="submission" date="2016-01" db="EMBL/GenBank/DDBJ databases">
        <authorList>
            <person name="Oliw E.H."/>
        </authorList>
    </citation>
    <scope>NUCLEOTIDE SEQUENCE [LARGE SCALE GENOMIC DNA]</scope>
    <source>
        <strain evidence="2 3">FRB97</strain>
    </source>
</reference>
<dbReference type="GO" id="GO:0030170">
    <property type="term" value="F:pyridoxal phosphate binding"/>
    <property type="evidence" value="ECO:0007669"/>
    <property type="project" value="InterPro"/>
</dbReference>
<dbReference type="PANTHER" id="PTHR46577">
    <property type="entry name" value="HTH-TYPE TRANSCRIPTIONAL REGULATORY PROTEIN GABR"/>
    <property type="match status" value="1"/>
</dbReference>
<dbReference type="KEGG" id="gqu:AWC35_02270"/>
<dbReference type="CDD" id="cd00609">
    <property type="entry name" value="AAT_like"/>
    <property type="match status" value="1"/>
</dbReference>
<dbReference type="PANTHER" id="PTHR46577:SF2">
    <property type="entry name" value="TRANSCRIPTIONAL REGULATORY PROTEIN"/>
    <property type="match status" value="1"/>
</dbReference>
<dbReference type="InterPro" id="IPR015421">
    <property type="entry name" value="PyrdxlP-dep_Trfase_major"/>
</dbReference>
<evidence type="ECO:0000313" key="3">
    <source>
        <dbReference type="Proteomes" id="UP000217182"/>
    </source>
</evidence>
<dbReference type="InterPro" id="IPR036390">
    <property type="entry name" value="WH_DNA-bd_sf"/>
</dbReference>
<dbReference type="Proteomes" id="UP000217182">
    <property type="component" value="Chromosome"/>
</dbReference>
<sequence>MCQVSASTVVIVYDQLIAEGLIKSIPGSGFFVIDKPMNYVNDQQKNQKAVDFPIDDYWLLTNVYYSHTSYSHFGCGWLPSDWYPNNDLSRALRAVARQNISANGYGEPQGFSPLREYLSGYLSDRSLYAAPDNILLTQGASRALDIISAAFLESGDTVLVDEPGYCNFLTSLLMKGVRAIGIPWTDQGPDISVMEKLIKKHRPKLYFTNPWLHNPTGTCMSLNVAYQVLMIAEQQGIKIVEDHVSGDLMPPNSVTLASLGGLERVIHISSYSKTLSPSLRVGYVVADVPTINRLTQYKMMSGLTSSEFVERIVLSLLKEGHYHKSLEKLRAKLALAQAEVGRFLQELGWELFIQPKNGFYIYAKPRGSKMDAQTLAERAKKDGLIFAPGYLFHPQHMRSPWIRFNVAYSLTHKNILISFLKSEDCIRICNGNN</sequence>
<dbReference type="InterPro" id="IPR015422">
    <property type="entry name" value="PyrdxlP-dep_Trfase_small"/>
</dbReference>
<organism evidence="2 3">
    <name type="scientific">Gibbsiella quercinecans</name>
    <dbReference type="NCBI Taxonomy" id="929813"/>
    <lineage>
        <taxon>Bacteria</taxon>
        <taxon>Pseudomonadati</taxon>
        <taxon>Pseudomonadota</taxon>
        <taxon>Gammaproteobacteria</taxon>
        <taxon>Enterobacterales</taxon>
        <taxon>Yersiniaceae</taxon>
        <taxon>Gibbsiella</taxon>
    </lineage>
</organism>